<dbReference type="EMBL" id="PGVG01000022">
    <property type="protein sequence ID" value="PJG52691.1"/>
    <property type="molecule type" value="Genomic_DNA"/>
</dbReference>
<evidence type="ECO:0000313" key="2">
    <source>
        <dbReference type="Proteomes" id="UP000231194"/>
    </source>
</evidence>
<dbReference type="AlphaFoldDB" id="A0A2M8R4D7"/>
<gene>
    <name evidence="1" type="ORF">CVM73_23935</name>
</gene>
<name>A0A2M8R4D7_9BRAD</name>
<sequence>MAMVSVMEIRMKDYVRRWWQRWWNGEYVPPKNVPGIPVIFIQGRSERHWTSKLLHTVVEFYLEHWQWCFTTAFTVTGLVIAAWKLP</sequence>
<evidence type="ECO:0000313" key="1">
    <source>
        <dbReference type="EMBL" id="PJG52691.1"/>
    </source>
</evidence>
<comment type="caution">
    <text evidence="1">The sequence shown here is derived from an EMBL/GenBank/DDBJ whole genome shotgun (WGS) entry which is preliminary data.</text>
</comment>
<proteinExistence type="predicted"/>
<protein>
    <submittedName>
        <fullName evidence="1">Uncharacterized protein</fullName>
    </submittedName>
</protein>
<organism evidence="1 2">
    <name type="scientific">Bradyrhizobium forestalis</name>
    <dbReference type="NCBI Taxonomy" id="1419263"/>
    <lineage>
        <taxon>Bacteria</taxon>
        <taxon>Pseudomonadati</taxon>
        <taxon>Pseudomonadota</taxon>
        <taxon>Alphaproteobacteria</taxon>
        <taxon>Hyphomicrobiales</taxon>
        <taxon>Nitrobacteraceae</taxon>
        <taxon>Bradyrhizobium</taxon>
    </lineage>
</organism>
<accession>A0A2M8R4D7</accession>
<dbReference type="Proteomes" id="UP000231194">
    <property type="component" value="Unassembled WGS sequence"/>
</dbReference>
<reference evidence="1 2" key="1">
    <citation type="submission" date="2017-11" db="EMBL/GenBank/DDBJ databases">
        <title>Bradyrhizobium forestalis sp. nov., an efficient nitrogen-fixing bacterium isolated from nodules of forest legume species in the Amazon.</title>
        <authorList>
            <person name="Costa E.M."/>
            <person name="Guimaraes A."/>
            <person name="Carvalho T.S."/>
            <person name="Rodrigues T.L."/>
            <person name="Ribeiro P.R.A."/>
            <person name="Lebbe L."/>
            <person name="Willems A."/>
            <person name="Moreira F.M.S."/>
        </authorList>
    </citation>
    <scope>NUCLEOTIDE SEQUENCE [LARGE SCALE GENOMIC DNA]</scope>
    <source>
        <strain evidence="1 2">INPA54B</strain>
    </source>
</reference>
<keyword evidence="2" id="KW-1185">Reference proteome</keyword>